<name>A0A8S1BIP4_ARCPL</name>
<protein>
    <submittedName>
        <fullName evidence="2">Uncharacterized protein</fullName>
    </submittedName>
</protein>
<evidence type="ECO:0000313" key="2">
    <source>
        <dbReference type="EMBL" id="CAB3258260.1"/>
    </source>
</evidence>
<organism evidence="2 3">
    <name type="scientific">Arctia plantaginis</name>
    <name type="common">Wood tiger moth</name>
    <name type="synonym">Phalaena plantaginis</name>
    <dbReference type="NCBI Taxonomy" id="874455"/>
    <lineage>
        <taxon>Eukaryota</taxon>
        <taxon>Metazoa</taxon>
        <taxon>Ecdysozoa</taxon>
        <taxon>Arthropoda</taxon>
        <taxon>Hexapoda</taxon>
        <taxon>Insecta</taxon>
        <taxon>Pterygota</taxon>
        <taxon>Neoptera</taxon>
        <taxon>Endopterygota</taxon>
        <taxon>Lepidoptera</taxon>
        <taxon>Glossata</taxon>
        <taxon>Ditrysia</taxon>
        <taxon>Noctuoidea</taxon>
        <taxon>Erebidae</taxon>
        <taxon>Arctiinae</taxon>
        <taxon>Arctia</taxon>
    </lineage>
</organism>
<proteinExistence type="predicted"/>
<feature type="compositionally biased region" description="Polar residues" evidence="1">
    <location>
        <begin position="72"/>
        <end position="92"/>
    </location>
</feature>
<dbReference type="EMBL" id="CADEBD010000620">
    <property type="protein sequence ID" value="CAB3258260.1"/>
    <property type="molecule type" value="Genomic_DNA"/>
</dbReference>
<comment type="caution">
    <text evidence="2">The sequence shown here is derived from an EMBL/GenBank/DDBJ whole genome shotgun (WGS) entry which is preliminary data.</text>
</comment>
<reference evidence="2 3" key="1">
    <citation type="submission" date="2020-04" db="EMBL/GenBank/DDBJ databases">
        <authorList>
            <person name="Wallbank WR R."/>
            <person name="Pardo Diaz C."/>
            <person name="Kozak K."/>
            <person name="Martin S."/>
            <person name="Jiggins C."/>
            <person name="Moest M."/>
            <person name="Warren A I."/>
            <person name="Byers J.R.P. K."/>
            <person name="Montejo-Kovacevich G."/>
            <person name="Yen C E."/>
        </authorList>
    </citation>
    <scope>NUCLEOTIDE SEQUENCE [LARGE SCALE GENOMIC DNA]</scope>
</reference>
<dbReference type="OrthoDB" id="7362285at2759"/>
<dbReference type="AlphaFoldDB" id="A0A8S1BIP4"/>
<accession>A0A8S1BIP4</accession>
<gene>
    <name evidence="2" type="ORF">APLA_LOCUS16193</name>
</gene>
<evidence type="ECO:0000313" key="3">
    <source>
        <dbReference type="Proteomes" id="UP000494256"/>
    </source>
</evidence>
<dbReference type="Proteomes" id="UP000494256">
    <property type="component" value="Unassembled WGS sequence"/>
</dbReference>
<evidence type="ECO:0000256" key="1">
    <source>
        <dbReference type="SAM" id="MobiDB-lite"/>
    </source>
</evidence>
<sequence>MLHPNTCQTCRTKQNIPPNKAGRIYKKPVHCDRLNSTELPGTMQQKPNQNIHHNKAVRIYKKPVYCDRHNSTELPGTIQQKPNKNIQHNKAV</sequence>
<feature type="region of interest" description="Disordered" evidence="1">
    <location>
        <begin position="70"/>
        <end position="92"/>
    </location>
</feature>